<dbReference type="Pfam" id="PF08766">
    <property type="entry name" value="DEK_C"/>
    <property type="match status" value="1"/>
</dbReference>
<dbReference type="SUPFAM" id="SSF109715">
    <property type="entry name" value="DEK C-terminal domain"/>
    <property type="match status" value="1"/>
</dbReference>
<feature type="region of interest" description="Disordered" evidence="7">
    <location>
        <begin position="128"/>
        <end position="156"/>
    </location>
</feature>
<evidence type="ECO:0000256" key="1">
    <source>
        <dbReference type="ARBA" id="ARBA00004604"/>
    </source>
</evidence>
<evidence type="ECO:0000259" key="8">
    <source>
        <dbReference type="PROSITE" id="PS51998"/>
    </source>
</evidence>
<keyword evidence="3" id="KW-0805">Transcription regulation</keyword>
<evidence type="ECO:0000256" key="6">
    <source>
        <dbReference type="ARBA" id="ARBA00023242"/>
    </source>
</evidence>
<gene>
    <name evidence="9" type="ORF">ANE_LOCUS26538</name>
</gene>
<feature type="region of interest" description="Disordered" evidence="7">
    <location>
        <begin position="1"/>
        <end position="75"/>
    </location>
</feature>
<evidence type="ECO:0000256" key="5">
    <source>
        <dbReference type="ARBA" id="ARBA00023163"/>
    </source>
</evidence>
<evidence type="ECO:0000256" key="2">
    <source>
        <dbReference type="ARBA" id="ARBA00022853"/>
    </source>
</evidence>
<reference evidence="9" key="1">
    <citation type="submission" date="2019-07" db="EMBL/GenBank/DDBJ databases">
        <authorList>
            <person name="Dittberner H."/>
        </authorList>
    </citation>
    <scope>NUCLEOTIDE SEQUENCE [LARGE SCALE GENOMIC DNA]</scope>
</reference>
<dbReference type="GO" id="GO:0003677">
    <property type="term" value="F:DNA binding"/>
    <property type="evidence" value="ECO:0007669"/>
    <property type="project" value="UniProtKB-KW"/>
</dbReference>
<evidence type="ECO:0000313" key="9">
    <source>
        <dbReference type="EMBL" id="VVB16094.1"/>
    </source>
</evidence>
<dbReference type="OrthoDB" id="370884at2759"/>
<name>A0A565CRD5_9BRAS</name>
<evidence type="ECO:0000313" key="10">
    <source>
        <dbReference type="Proteomes" id="UP000489600"/>
    </source>
</evidence>
<evidence type="ECO:0000256" key="3">
    <source>
        <dbReference type="ARBA" id="ARBA00023015"/>
    </source>
</evidence>
<dbReference type="EMBL" id="CABITT030000008">
    <property type="protein sequence ID" value="VVB16094.1"/>
    <property type="molecule type" value="Genomic_DNA"/>
</dbReference>
<keyword evidence="4" id="KW-0238">DNA-binding</keyword>
<dbReference type="InterPro" id="IPR014876">
    <property type="entry name" value="DEK_C"/>
</dbReference>
<feature type="compositionally biased region" description="Polar residues" evidence="7">
    <location>
        <begin position="43"/>
        <end position="52"/>
    </location>
</feature>
<keyword evidence="10" id="KW-1185">Reference proteome</keyword>
<feature type="domain" description="DEK-C" evidence="8">
    <location>
        <begin position="71"/>
        <end position="126"/>
    </location>
</feature>
<comment type="caution">
    <text evidence="9">The sequence shown here is derived from an EMBL/GenBank/DDBJ whole genome shotgun (WGS) entry which is preliminary data.</text>
</comment>
<dbReference type="Proteomes" id="UP000489600">
    <property type="component" value="Unassembled WGS sequence"/>
</dbReference>
<accession>A0A565CRD5</accession>
<dbReference type="GO" id="GO:0005730">
    <property type="term" value="C:nucleolus"/>
    <property type="evidence" value="ECO:0007669"/>
    <property type="project" value="UniProtKB-SubCell"/>
</dbReference>
<dbReference type="FunFam" id="1.10.10.60:FF:000220">
    <property type="entry name" value="DEK domain-containing chromatin associated protein"/>
    <property type="match status" value="1"/>
</dbReference>
<keyword evidence="2" id="KW-0156">Chromatin regulator</keyword>
<dbReference type="GO" id="GO:0042393">
    <property type="term" value="F:histone binding"/>
    <property type="evidence" value="ECO:0007669"/>
    <property type="project" value="TreeGrafter"/>
</dbReference>
<dbReference type="GO" id="GO:0006325">
    <property type="term" value="P:chromatin organization"/>
    <property type="evidence" value="ECO:0007669"/>
    <property type="project" value="UniProtKB-KW"/>
</dbReference>
<feature type="compositionally biased region" description="Basic and acidic residues" evidence="7">
    <location>
        <begin position="53"/>
        <end position="75"/>
    </location>
</feature>
<dbReference type="GO" id="GO:2000779">
    <property type="term" value="P:regulation of double-strand break repair"/>
    <property type="evidence" value="ECO:0007669"/>
    <property type="project" value="TreeGrafter"/>
</dbReference>
<protein>
    <recommendedName>
        <fullName evidence="8">DEK-C domain-containing protein</fullName>
    </recommendedName>
</protein>
<evidence type="ECO:0000256" key="4">
    <source>
        <dbReference type="ARBA" id="ARBA00023125"/>
    </source>
</evidence>
<dbReference type="Gene3D" id="1.10.10.60">
    <property type="entry name" value="Homeodomain-like"/>
    <property type="match status" value="1"/>
</dbReference>
<dbReference type="InterPro" id="IPR044198">
    <property type="entry name" value="DEK"/>
</dbReference>
<sequence length="156" mass="17001">MKSSPAKKATQKRSASKRKKSDDDSDTTPKASSKRKKTENPSKEQSLTPSKSASKEKPGKRGGKGKDNTKKPSDEELKNAILDILKGVDFSTATFTDILKRLAAKFDIDLTSKKSSIKLMIQDELTKIAEADDEERDEEDPEKEEAGGSVGGEVKA</sequence>
<dbReference type="PANTHER" id="PTHR13468">
    <property type="entry name" value="DEK PROTEIN"/>
    <property type="match status" value="1"/>
</dbReference>
<dbReference type="PANTHER" id="PTHR13468:SF18">
    <property type="entry name" value="DEK CARBOXY-TERMINAL DOMAIN PROTEIN-RELATED"/>
    <property type="match status" value="1"/>
</dbReference>
<organism evidence="9 10">
    <name type="scientific">Arabis nemorensis</name>
    <dbReference type="NCBI Taxonomy" id="586526"/>
    <lineage>
        <taxon>Eukaryota</taxon>
        <taxon>Viridiplantae</taxon>
        <taxon>Streptophyta</taxon>
        <taxon>Embryophyta</taxon>
        <taxon>Tracheophyta</taxon>
        <taxon>Spermatophyta</taxon>
        <taxon>Magnoliopsida</taxon>
        <taxon>eudicotyledons</taxon>
        <taxon>Gunneridae</taxon>
        <taxon>Pentapetalae</taxon>
        <taxon>rosids</taxon>
        <taxon>malvids</taxon>
        <taxon>Brassicales</taxon>
        <taxon>Brassicaceae</taxon>
        <taxon>Arabideae</taxon>
        <taxon>Arabis</taxon>
    </lineage>
</organism>
<proteinExistence type="predicted"/>
<keyword evidence="6" id="KW-0539">Nucleus</keyword>
<dbReference type="PROSITE" id="PS51998">
    <property type="entry name" value="DEK_C"/>
    <property type="match status" value="1"/>
</dbReference>
<comment type="subcellular location">
    <subcellularLocation>
        <location evidence="1">Nucleus</location>
        <location evidence="1">Nucleolus</location>
    </subcellularLocation>
</comment>
<keyword evidence="5" id="KW-0804">Transcription</keyword>
<dbReference type="AlphaFoldDB" id="A0A565CRD5"/>
<feature type="compositionally biased region" description="Basic residues" evidence="7">
    <location>
        <begin position="9"/>
        <end position="19"/>
    </location>
</feature>
<feature type="compositionally biased region" description="Acidic residues" evidence="7">
    <location>
        <begin position="131"/>
        <end position="143"/>
    </location>
</feature>
<evidence type="ECO:0000256" key="7">
    <source>
        <dbReference type="SAM" id="MobiDB-lite"/>
    </source>
</evidence>